<dbReference type="Proteomes" id="UP000825935">
    <property type="component" value="Chromosome 11"/>
</dbReference>
<dbReference type="SUPFAM" id="SSF50814">
    <property type="entry name" value="Lipocalins"/>
    <property type="match status" value="1"/>
</dbReference>
<dbReference type="Pfam" id="PF05870">
    <property type="entry name" value="PA_decarbox"/>
    <property type="match status" value="1"/>
</dbReference>
<keyword evidence="2" id="KW-1185">Reference proteome</keyword>
<sequence length="247" mass="28712">MYRKRLGVTCSMHDEAADTFYAHMSDIAKQFLNQIASSTRTSVKESLPIPNISEIMLQPFEEPASDLSGILGKHIIYTYSNGWEYEMYYKNSDTVDYKVRSGSVGGRVVKGQKVSIRQLQTALPSEKVEASESEMSSYMISWVEPTGTSVVQVLNLNRREVSTVILLPDWVVKEPLKTVCFQNEHLDLMRSYRDQGPTYPIHPKIMLGRLHFIFYNLFLYHLRFLRPIQKTHWQSFHPIYHCKTEYM</sequence>
<gene>
    <name evidence="1" type="ORF">KP509_11G024300</name>
</gene>
<dbReference type="InterPro" id="IPR008729">
    <property type="entry name" value="PA_de_COase"/>
</dbReference>
<comment type="caution">
    <text evidence="1">The sequence shown here is derived from an EMBL/GenBank/DDBJ whole genome shotgun (WGS) entry which is preliminary data.</text>
</comment>
<evidence type="ECO:0000313" key="1">
    <source>
        <dbReference type="EMBL" id="KAH7424788.1"/>
    </source>
</evidence>
<dbReference type="EMBL" id="CM035416">
    <property type="protein sequence ID" value="KAH7424788.1"/>
    <property type="molecule type" value="Genomic_DNA"/>
</dbReference>
<dbReference type="PANTHER" id="PTHR40087:SF1">
    <property type="entry name" value="PHENOLIC ACID DECARBOXYLASE PADC"/>
    <property type="match status" value="1"/>
</dbReference>
<dbReference type="AlphaFoldDB" id="A0A8T2TQS4"/>
<dbReference type="OrthoDB" id="408339at2759"/>
<name>A0A8T2TQS4_CERRI</name>
<organism evidence="1 2">
    <name type="scientific">Ceratopteris richardii</name>
    <name type="common">Triangle waterfern</name>
    <dbReference type="NCBI Taxonomy" id="49495"/>
    <lineage>
        <taxon>Eukaryota</taxon>
        <taxon>Viridiplantae</taxon>
        <taxon>Streptophyta</taxon>
        <taxon>Embryophyta</taxon>
        <taxon>Tracheophyta</taxon>
        <taxon>Polypodiopsida</taxon>
        <taxon>Polypodiidae</taxon>
        <taxon>Polypodiales</taxon>
        <taxon>Pteridineae</taxon>
        <taxon>Pteridaceae</taxon>
        <taxon>Parkerioideae</taxon>
        <taxon>Ceratopteris</taxon>
    </lineage>
</organism>
<dbReference type="InterPro" id="IPR012674">
    <property type="entry name" value="Calycin"/>
</dbReference>
<reference evidence="1" key="1">
    <citation type="submission" date="2021-08" db="EMBL/GenBank/DDBJ databases">
        <title>WGS assembly of Ceratopteris richardii.</title>
        <authorList>
            <person name="Marchant D.B."/>
            <person name="Chen G."/>
            <person name="Jenkins J."/>
            <person name="Shu S."/>
            <person name="Leebens-Mack J."/>
            <person name="Grimwood J."/>
            <person name="Schmutz J."/>
            <person name="Soltis P."/>
            <person name="Soltis D."/>
            <person name="Chen Z.-H."/>
        </authorList>
    </citation>
    <scope>NUCLEOTIDE SEQUENCE</scope>
    <source>
        <strain evidence="1">Whitten #5841</strain>
        <tissue evidence="1">Leaf</tissue>
    </source>
</reference>
<protein>
    <submittedName>
        <fullName evidence="1">Uncharacterized protein</fullName>
    </submittedName>
</protein>
<dbReference type="PANTHER" id="PTHR40087">
    <property type="entry name" value="PHENOLIC ACID DECARBOXYLASE PADC"/>
    <property type="match status" value="1"/>
</dbReference>
<dbReference type="GO" id="GO:0016831">
    <property type="term" value="F:carboxy-lyase activity"/>
    <property type="evidence" value="ECO:0007669"/>
    <property type="project" value="InterPro"/>
</dbReference>
<accession>A0A8T2TQS4</accession>
<dbReference type="SMR" id="A0A8T2TQS4"/>
<proteinExistence type="predicted"/>
<dbReference type="Gene3D" id="2.40.128.20">
    <property type="match status" value="1"/>
</dbReference>
<evidence type="ECO:0000313" key="2">
    <source>
        <dbReference type="Proteomes" id="UP000825935"/>
    </source>
</evidence>